<keyword evidence="2" id="KW-0732">Signal</keyword>
<feature type="signal peptide" evidence="2">
    <location>
        <begin position="1"/>
        <end position="29"/>
    </location>
</feature>
<organism evidence="3 4">
    <name type="scientific">Thermopolyspora flexuosa</name>
    <dbReference type="NCBI Taxonomy" id="103836"/>
    <lineage>
        <taxon>Bacteria</taxon>
        <taxon>Bacillati</taxon>
        <taxon>Actinomycetota</taxon>
        <taxon>Actinomycetes</taxon>
        <taxon>Streptosporangiales</taxon>
        <taxon>Streptosporangiaceae</taxon>
        <taxon>Thermopolyspora</taxon>
    </lineage>
</organism>
<dbReference type="AlphaFoldDB" id="A0A543IU07"/>
<proteinExistence type="predicted"/>
<comment type="caution">
    <text evidence="3">The sequence shown here is derived from an EMBL/GenBank/DDBJ whole genome shotgun (WGS) entry which is preliminary data.</text>
</comment>
<keyword evidence="4" id="KW-1185">Reference proteome</keyword>
<gene>
    <name evidence="3" type="ORF">FHX40_0717</name>
</gene>
<name>A0A543IU07_9ACTN</name>
<accession>A0A543IU07</accession>
<feature type="region of interest" description="Disordered" evidence="1">
    <location>
        <begin position="117"/>
        <end position="158"/>
    </location>
</feature>
<evidence type="ECO:0000313" key="3">
    <source>
        <dbReference type="EMBL" id="TQM74056.1"/>
    </source>
</evidence>
<evidence type="ECO:0000256" key="2">
    <source>
        <dbReference type="SAM" id="SignalP"/>
    </source>
</evidence>
<protein>
    <submittedName>
        <fullName evidence="3">Uncharacterized protein</fullName>
    </submittedName>
</protein>
<feature type="chain" id="PRO_5022220154" evidence="2">
    <location>
        <begin position="30"/>
        <end position="276"/>
    </location>
</feature>
<evidence type="ECO:0000256" key="1">
    <source>
        <dbReference type="SAM" id="MobiDB-lite"/>
    </source>
</evidence>
<feature type="compositionally biased region" description="Basic and acidic residues" evidence="1">
    <location>
        <begin position="117"/>
        <end position="139"/>
    </location>
</feature>
<dbReference type="Proteomes" id="UP000319213">
    <property type="component" value="Unassembled WGS sequence"/>
</dbReference>
<sequence length="276" mass="31148">MSMPSYALFTAGSLAVSLVSGLVAGVAPAADAVARKSGKGCRIGSFWKIDNFRPRNFYIPGTRYIDGPGGVMRVWVMRAYTIRSEFEIEDWHERERRRTRFGPVRPGDGPAEITREVEREVERERGRSVRRAGGEDPGRAADQVTGRVDGTAGGADDAEREVTHASKIKIKDGRAVLTRADERELIRTIRHMVSPLISDDHTVEVGHEYTRKISPGKYGYARYRVFGYRVKFSKWWRGDDCRVHWAASGVAGVPARVEGWVYRESKRPDPKWLRGR</sequence>
<dbReference type="EMBL" id="VFPQ01000001">
    <property type="protein sequence ID" value="TQM74056.1"/>
    <property type="molecule type" value="Genomic_DNA"/>
</dbReference>
<evidence type="ECO:0000313" key="4">
    <source>
        <dbReference type="Proteomes" id="UP000319213"/>
    </source>
</evidence>
<reference evidence="3 4" key="1">
    <citation type="submission" date="2019-06" db="EMBL/GenBank/DDBJ databases">
        <title>Sequencing the genomes of 1000 actinobacteria strains.</title>
        <authorList>
            <person name="Klenk H.-P."/>
        </authorList>
    </citation>
    <scope>NUCLEOTIDE SEQUENCE [LARGE SCALE GENOMIC DNA]</scope>
    <source>
        <strain evidence="3 4">DSM 43186</strain>
    </source>
</reference>